<dbReference type="SUPFAM" id="SSF51197">
    <property type="entry name" value="Clavaminate synthase-like"/>
    <property type="match status" value="1"/>
</dbReference>
<proteinExistence type="predicted"/>
<evidence type="ECO:0000313" key="3">
    <source>
        <dbReference type="Proteomes" id="UP000749559"/>
    </source>
</evidence>
<reference evidence="2" key="1">
    <citation type="submission" date="2022-03" db="EMBL/GenBank/DDBJ databases">
        <authorList>
            <person name="Martin C."/>
        </authorList>
    </citation>
    <scope>NUCLEOTIDE SEQUENCE</scope>
</reference>
<dbReference type="Gene3D" id="3.60.130.10">
    <property type="entry name" value="Clavaminate synthase-like"/>
    <property type="match status" value="1"/>
</dbReference>
<evidence type="ECO:0000259" key="1">
    <source>
        <dbReference type="Pfam" id="PF02668"/>
    </source>
</evidence>
<evidence type="ECO:0000313" key="2">
    <source>
        <dbReference type="EMBL" id="CAH1783493.1"/>
    </source>
</evidence>
<feature type="domain" description="TauD/TfdA-like" evidence="1">
    <location>
        <begin position="55"/>
        <end position="360"/>
    </location>
</feature>
<dbReference type="EMBL" id="CAIIXF020000005">
    <property type="protein sequence ID" value="CAH1783493.1"/>
    <property type="molecule type" value="Genomic_DNA"/>
</dbReference>
<comment type="caution">
    <text evidence="2">The sequence shown here is derived from an EMBL/GenBank/DDBJ whole genome shotgun (WGS) entry which is preliminary data.</text>
</comment>
<accession>A0A8J1T7S9</accession>
<dbReference type="InterPro" id="IPR042098">
    <property type="entry name" value="TauD-like_sf"/>
</dbReference>
<name>A0A8J1T7S9_OWEFU</name>
<dbReference type="AlphaFoldDB" id="A0A8J1T7S9"/>
<gene>
    <name evidence="2" type="ORF">OFUS_LOCUS9833</name>
</gene>
<dbReference type="InterPro" id="IPR050411">
    <property type="entry name" value="AlphaKG_dependent_hydroxylases"/>
</dbReference>
<dbReference type="GO" id="GO:0016491">
    <property type="term" value="F:oxidoreductase activity"/>
    <property type="evidence" value="ECO:0007669"/>
    <property type="project" value="InterPro"/>
</dbReference>
<sequence>MIRSITAFVRGAAWLQTRGAAQLAGRPFMPGGEGENFPKYLEEPRENFPVLVTGTDAGISPTDSPKACAEAVKEKLKDQLLKYGAILYRDFPIKNHDDFAEFFNNLGPYKSMDYKGGAAVRNTVGSQNKNVYTASREPPEWTIEPHNEMAYMSYWPKLILFYCDVPPPEGTGGESVICHVRDILEKLDPDVAAKFDKLGIRYSRHIADKSQDFYQSWQEVFRTEERGEAEKYLKETDNQWIWNEDGSINFWQTRPAFINHPITGEKLWFNHIHRKHASAWKSHPVWKKIWEEQNINDEQFPTHSAYGDGSPIPESVVQHIRDVSWEVAVGTQMKHKDVMVLENHLVQHARLSFTGQRKLLTILAEYA</sequence>
<protein>
    <recommendedName>
        <fullName evidence="1">TauD/TfdA-like domain-containing protein</fullName>
    </recommendedName>
</protein>
<dbReference type="OrthoDB" id="408743at2759"/>
<dbReference type="InterPro" id="IPR003819">
    <property type="entry name" value="TauD/TfdA-like"/>
</dbReference>
<dbReference type="Pfam" id="PF02668">
    <property type="entry name" value="TauD"/>
    <property type="match status" value="1"/>
</dbReference>
<dbReference type="PANTHER" id="PTHR10696">
    <property type="entry name" value="GAMMA-BUTYROBETAINE HYDROXYLASE-RELATED"/>
    <property type="match status" value="1"/>
</dbReference>
<organism evidence="2 3">
    <name type="scientific">Owenia fusiformis</name>
    <name type="common">Polychaete worm</name>
    <dbReference type="NCBI Taxonomy" id="6347"/>
    <lineage>
        <taxon>Eukaryota</taxon>
        <taxon>Metazoa</taxon>
        <taxon>Spiralia</taxon>
        <taxon>Lophotrochozoa</taxon>
        <taxon>Annelida</taxon>
        <taxon>Polychaeta</taxon>
        <taxon>Sedentaria</taxon>
        <taxon>Canalipalpata</taxon>
        <taxon>Sabellida</taxon>
        <taxon>Oweniida</taxon>
        <taxon>Oweniidae</taxon>
        <taxon>Owenia</taxon>
    </lineage>
</organism>
<dbReference type="Proteomes" id="UP000749559">
    <property type="component" value="Unassembled WGS sequence"/>
</dbReference>
<keyword evidence="3" id="KW-1185">Reference proteome</keyword>
<dbReference type="PANTHER" id="PTHR10696:SF21">
    <property type="entry name" value="TAUD_TFDA-LIKE DOMAIN-CONTAINING PROTEIN"/>
    <property type="match status" value="1"/>
</dbReference>